<proteinExistence type="predicted"/>
<dbReference type="EMBL" id="CYGV01001767">
    <property type="protein sequence ID" value="CUA77085.1"/>
    <property type="molecule type" value="Genomic_DNA"/>
</dbReference>
<keyword evidence="3" id="KW-1185">Reference proteome</keyword>
<organism evidence="2 3">
    <name type="scientific">Rhizoctonia solani</name>
    <dbReference type="NCBI Taxonomy" id="456999"/>
    <lineage>
        <taxon>Eukaryota</taxon>
        <taxon>Fungi</taxon>
        <taxon>Dikarya</taxon>
        <taxon>Basidiomycota</taxon>
        <taxon>Agaricomycotina</taxon>
        <taxon>Agaricomycetes</taxon>
        <taxon>Cantharellales</taxon>
        <taxon>Ceratobasidiaceae</taxon>
        <taxon>Rhizoctonia</taxon>
    </lineage>
</organism>
<reference evidence="2 3" key="1">
    <citation type="submission" date="2015-07" db="EMBL/GenBank/DDBJ databases">
        <authorList>
            <person name="Noorani M."/>
        </authorList>
    </citation>
    <scope>NUCLEOTIDE SEQUENCE [LARGE SCALE GENOMIC DNA]</scope>
    <source>
        <strain evidence="2">BBA 69670</strain>
    </source>
</reference>
<evidence type="ECO:0000313" key="2">
    <source>
        <dbReference type="EMBL" id="CUA77085.1"/>
    </source>
</evidence>
<dbReference type="PANTHER" id="PTHR31912">
    <property type="entry name" value="IP13529P"/>
    <property type="match status" value="1"/>
</dbReference>
<dbReference type="Proteomes" id="UP000044841">
    <property type="component" value="Unassembled WGS sequence"/>
</dbReference>
<accession>A0A0K6GF23</accession>
<evidence type="ECO:0000256" key="1">
    <source>
        <dbReference type="SAM" id="MobiDB-lite"/>
    </source>
</evidence>
<keyword evidence="2" id="KW-0675">Receptor</keyword>
<protein>
    <submittedName>
        <fullName evidence="2">Glutamate receptor 3,4</fullName>
    </submittedName>
</protein>
<feature type="region of interest" description="Disordered" evidence="1">
    <location>
        <begin position="19"/>
        <end position="100"/>
    </location>
</feature>
<evidence type="ECO:0000313" key="3">
    <source>
        <dbReference type="Proteomes" id="UP000044841"/>
    </source>
</evidence>
<sequence length="1337" mass="149496">MKRHVATSTHQTALIRARIRGLSTDTRPPLPPPCPTPWAENLEHAYNSFHPNVSRGNSGSDSDSDSSSSSSSSSSSGSQIPALSANSRAREGRRASRKGINHVLSAVDSIELEKDPNLNETGAETEEGSLASILNEDILRGFNEVHAWEPDETVEVDTPPSNPATHPWPDKTHHLTHMLFNSPEHRFSRSQQSAILQWAVSCGMQHVPTLYSLDKCSQRLKECAGDPTRKFTSSLGNVYFMNSVSSALQQDMSNPGVRASMQFYPTDGEGEVSEIWDGEKLAHGLALEQLTPMVAVGDSHYFVNEFCELEDGALFIPEMFLRRQGGIWACGYDVRGSHMDGWICLSVSQTRVLRPTSSFRNNCVDICGENMHLFKYDADSTQYQAFLPHPLRQTAQGRPVYSIPFIVFQDDVSGNRTKQFNKHNVCYMTNAALPRTEYNKTPNIRFVGSSTTCTPLEMMEGLTTMFQETFRDPVLAFDAVAECEILVRAYILLISADNPMHAEHCSSTGLQSNFPCRVCGFGGTQSDRKSESGLAKAVEAGVIRDPQNTVAEIRSQYNGAFTHMAESYLTNAQRAVGIKDCVAQPILKWIQTRGKELLEISRPDGSKLSMPELEKILRNEMERQGRQMRINPLLELPGFNVHLDTPIEILHTVLLGAVKYFWRYTCKILDDTSKADVFRVRFNSLSLLGLEMGTKLVPEYICRYRGSLTGRHFRFVIQLIAFAAYDLIPLETLRVFLSLGRLTVLLWYTSIPDMDLYTAELTNAIGDFLHSVAVVDPRTLIQKTKLHILTHAPLFARRFGPLLGPDSEHYESFNSVFQMCSVLSNRSAPSLDTATQMAKMDAVRHIATGGWWFNSSTQKFCRAGPAILGHFKQHPEDYALLGLTFSISAAPGFTKIHAKPKHFKLKTWADTLQVYVPRPSNILEDSLLSSAESIVACNRNVVSKGSDIIYCDGNQLCIGRVVRIAAVIGPGAISFVIVNPFDWHRELDPLLQMPAVSRLYTYKVVYSQDIQCHINLQHRCWSIGCNSTALRAVRQERLDTSLTQATTNHKDSIHYVVNTHSMTNATFIRDLVCSNGVPLPLFFPEGSREQARRVGVQLLQARDIEKIQKKASAAEKLLASEAPENASNRPTVTTMADAVRNMIADAIRRRKEIEEQQEQAQRQAEQRSRDESLPPADNILSTGVDGTADNDEQEDSQDNRNPSHLRRRSPSMDANMPEECGRKYARFTEVSLKVFCHETEESNSAVRAYLASGAFKDHAVLLFHTALVAPHNNAYVSGLSGFIEDDMVRNHALYKVDKLVIEDEDSRSLLNTQMRLRLTSLRNSMKDKLQEAVDNNH</sequence>
<feature type="compositionally biased region" description="Low complexity" evidence="1">
    <location>
        <begin position="58"/>
        <end position="78"/>
    </location>
</feature>
<feature type="region of interest" description="Disordered" evidence="1">
    <location>
        <begin position="1153"/>
        <end position="1217"/>
    </location>
</feature>
<dbReference type="PANTHER" id="PTHR31912:SF34">
    <property type="entry name" value="NOTOCHORD-RELATED PROTEIN"/>
    <property type="match status" value="1"/>
</dbReference>
<gene>
    <name evidence="2" type="ORF">RSOLAG22IIIB_06499</name>
</gene>
<name>A0A0K6GF23_9AGAM</name>